<keyword evidence="4" id="KW-0663">Pyridoxal phosphate</keyword>
<feature type="transmembrane region" description="Helical" evidence="6">
    <location>
        <begin position="61"/>
        <end position="86"/>
    </location>
</feature>
<dbReference type="InterPro" id="IPR008286">
    <property type="entry name" value="Prn/Lys/Arg_de-COase_C"/>
</dbReference>
<reference evidence="9" key="2">
    <citation type="journal article" date="2021" name="PeerJ">
        <title>Extensive microbial diversity within the chicken gut microbiome revealed by metagenomics and culture.</title>
        <authorList>
            <person name="Gilroy R."/>
            <person name="Ravi A."/>
            <person name="Getino M."/>
            <person name="Pursley I."/>
            <person name="Horton D.L."/>
            <person name="Alikhan N.F."/>
            <person name="Baker D."/>
            <person name="Gharbi K."/>
            <person name="Hall N."/>
            <person name="Watson M."/>
            <person name="Adriaenssens E.M."/>
            <person name="Foster-Nyarko E."/>
            <person name="Jarju S."/>
            <person name="Secka A."/>
            <person name="Antonio M."/>
            <person name="Oren A."/>
            <person name="Chaudhuri R.R."/>
            <person name="La Ragione R."/>
            <person name="Hildebrand F."/>
            <person name="Pallen M.J."/>
        </authorList>
    </citation>
    <scope>NUCLEOTIDE SEQUENCE</scope>
    <source>
        <strain evidence="9">ChiHile30-977</strain>
    </source>
</reference>
<evidence type="ECO:0000259" key="7">
    <source>
        <dbReference type="Pfam" id="PF01276"/>
    </source>
</evidence>
<dbReference type="Gene3D" id="3.40.640.10">
    <property type="entry name" value="Type I PLP-dependent aspartate aminotransferase-like (Major domain)"/>
    <property type="match status" value="1"/>
</dbReference>
<keyword evidence="5" id="KW-0456">Lyase</keyword>
<evidence type="ECO:0000256" key="4">
    <source>
        <dbReference type="ARBA" id="ARBA00022898"/>
    </source>
</evidence>
<evidence type="ECO:0000313" key="9">
    <source>
        <dbReference type="EMBL" id="HIQ63220.1"/>
    </source>
</evidence>
<dbReference type="GO" id="GO:0016831">
    <property type="term" value="F:carboxy-lyase activity"/>
    <property type="evidence" value="ECO:0007669"/>
    <property type="project" value="UniProtKB-KW"/>
</dbReference>
<keyword evidence="6" id="KW-1133">Transmembrane helix</keyword>
<keyword evidence="3" id="KW-0210">Decarboxylase</keyword>
<dbReference type="Proteomes" id="UP000886819">
    <property type="component" value="Unassembled WGS sequence"/>
</dbReference>
<comment type="caution">
    <text evidence="9">The sequence shown here is derived from an EMBL/GenBank/DDBJ whole genome shotgun (WGS) entry which is preliminary data.</text>
</comment>
<comment type="similarity">
    <text evidence="2">Belongs to the Orn/Lys/Arg decarboxylase class-I family.</text>
</comment>
<dbReference type="InterPro" id="IPR015421">
    <property type="entry name" value="PyrdxlP-dep_Trfase_major"/>
</dbReference>
<proteinExistence type="inferred from homology"/>
<evidence type="ECO:0000256" key="5">
    <source>
        <dbReference type="ARBA" id="ARBA00023239"/>
    </source>
</evidence>
<evidence type="ECO:0000313" key="10">
    <source>
        <dbReference type="Proteomes" id="UP000886819"/>
    </source>
</evidence>
<protein>
    <submittedName>
        <fullName evidence="9">DegT/DnrJ/EryC1/StrS family aminotransferase</fullName>
    </submittedName>
</protein>
<evidence type="ECO:0000256" key="2">
    <source>
        <dbReference type="ARBA" id="ARBA00010671"/>
    </source>
</evidence>
<evidence type="ECO:0000256" key="3">
    <source>
        <dbReference type="ARBA" id="ARBA00022793"/>
    </source>
</evidence>
<keyword evidence="9" id="KW-0032">Aminotransferase</keyword>
<feature type="domain" description="Orn/Lys/Arg decarboxylase C-terminal" evidence="8">
    <location>
        <begin position="367"/>
        <end position="403"/>
    </location>
</feature>
<dbReference type="Gene3D" id="3.90.105.10">
    <property type="entry name" value="Molybdopterin biosynthesis moea protein, domain 2"/>
    <property type="match status" value="1"/>
</dbReference>
<accession>A0A9D0YWM8</accession>
<dbReference type="SUPFAM" id="SSF53383">
    <property type="entry name" value="PLP-dependent transferases"/>
    <property type="match status" value="1"/>
</dbReference>
<gene>
    <name evidence="9" type="ORF">IAA66_06480</name>
</gene>
<dbReference type="Pfam" id="PF03711">
    <property type="entry name" value="OKR_DC_1_C"/>
    <property type="match status" value="1"/>
</dbReference>
<dbReference type="Pfam" id="PF01276">
    <property type="entry name" value="OKR_DC_1"/>
    <property type="match status" value="1"/>
</dbReference>
<dbReference type="EMBL" id="DVFI01000094">
    <property type="protein sequence ID" value="HIQ63220.1"/>
    <property type="molecule type" value="Genomic_DNA"/>
</dbReference>
<feature type="domain" description="Orn/Lys/Arg decarboxylases family 1 pyridoxal-P attachment site" evidence="7">
    <location>
        <begin position="41"/>
        <end position="265"/>
    </location>
</feature>
<keyword evidence="9" id="KW-0808">Transferase</keyword>
<evidence type="ECO:0000256" key="6">
    <source>
        <dbReference type="SAM" id="Phobius"/>
    </source>
</evidence>
<evidence type="ECO:0000259" key="8">
    <source>
        <dbReference type="Pfam" id="PF03711"/>
    </source>
</evidence>
<reference evidence="9" key="1">
    <citation type="submission" date="2020-10" db="EMBL/GenBank/DDBJ databases">
        <authorList>
            <person name="Gilroy R."/>
        </authorList>
    </citation>
    <scope>NUCLEOTIDE SEQUENCE</scope>
    <source>
        <strain evidence="9">ChiHile30-977</strain>
    </source>
</reference>
<dbReference type="InterPro" id="IPR052357">
    <property type="entry name" value="Orn_Lys_Arg_decarboxylase-I"/>
</dbReference>
<dbReference type="GO" id="GO:0008483">
    <property type="term" value="F:transaminase activity"/>
    <property type="evidence" value="ECO:0007669"/>
    <property type="project" value="UniProtKB-KW"/>
</dbReference>
<evidence type="ECO:0000256" key="1">
    <source>
        <dbReference type="ARBA" id="ARBA00001933"/>
    </source>
</evidence>
<name>A0A9D0YWM8_9FIRM</name>
<sequence length="429" mass="46327">MKKDNAPMEAMLLAAKDRVRLHMPGHKGRLDPFDTTELPVTDDLYAPESGIRRAEEMAARAFGAAHTLMLTGGSTAGILAMLLAYVSPGEQVILPRNAHHSALSACVWGGLDAVFADELSQAVARHPQARAVFVTRPDYYGRCMDLAPLCAQAHAAGMRVLVDEAHGAHFAWWDQPQSAGRLGADAWVQSAHKTLPALGGGAWLHLAEGMDARRARRFLRMVQTSSPPFPILRSLDNARAWMDAHGREALAALCAQIRVLRRRIEALGGYVCRDTDDPTRLVIETLGRGATGFAAQDALGERGVDVEMADDEGLVCILTPMDERTWYDRLVEALAALPQGTPLARRPVPLPPPGPRAMSVREAALAPQEATPLDRAEGRVAAVSAGLYPPGTPLVLPGERVTGPAVERLRRMPPSRRFGVEDGCLICVK</sequence>
<keyword evidence="6" id="KW-0472">Membrane</keyword>
<keyword evidence="6" id="KW-0812">Transmembrane</keyword>
<dbReference type="PANTHER" id="PTHR43277">
    <property type="entry name" value="ARGININE DECARBOXYLASE"/>
    <property type="match status" value="1"/>
</dbReference>
<dbReference type="AlphaFoldDB" id="A0A9D0YWM8"/>
<dbReference type="InterPro" id="IPR000310">
    <property type="entry name" value="Orn/Lys/Arg_deCO2ase_major_dom"/>
</dbReference>
<dbReference type="PANTHER" id="PTHR43277:SF3">
    <property type="entry name" value="DECARBOXYLASE, PUTATIVE-RELATED"/>
    <property type="match status" value="1"/>
</dbReference>
<dbReference type="InterPro" id="IPR015424">
    <property type="entry name" value="PyrdxlP-dep_Trfase"/>
</dbReference>
<organism evidence="9 10">
    <name type="scientific">Candidatus Avichristensenella intestinipullorum</name>
    <dbReference type="NCBI Taxonomy" id="2840693"/>
    <lineage>
        <taxon>Bacteria</taxon>
        <taxon>Bacillati</taxon>
        <taxon>Bacillota</taxon>
        <taxon>Clostridia</taxon>
        <taxon>Candidatus Avichristensenella</taxon>
    </lineage>
</organism>
<comment type="cofactor">
    <cofactor evidence="1">
        <name>pyridoxal 5'-phosphate</name>
        <dbReference type="ChEBI" id="CHEBI:597326"/>
    </cofactor>
</comment>